<reference evidence="1 2" key="1">
    <citation type="submission" date="2019-03" db="EMBL/GenBank/DDBJ databases">
        <title>Genomic Encyclopedia of Type Strains, Phase III (KMG-III): the genomes of soil and plant-associated and newly described type strains.</title>
        <authorList>
            <person name="Whitman W."/>
        </authorList>
    </citation>
    <scope>NUCLEOTIDE SEQUENCE [LARGE SCALE GENOMIC DNA]</scope>
    <source>
        <strain evidence="1 2">CECT 8446</strain>
    </source>
</reference>
<evidence type="ECO:0000313" key="1">
    <source>
        <dbReference type="EMBL" id="TDQ14791.1"/>
    </source>
</evidence>
<dbReference type="Proteomes" id="UP000294535">
    <property type="component" value="Unassembled WGS sequence"/>
</dbReference>
<evidence type="ECO:0000313" key="2">
    <source>
        <dbReference type="Proteomes" id="UP000294535"/>
    </source>
</evidence>
<proteinExistence type="predicted"/>
<accession>A0A4R6T2G1</accession>
<gene>
    <name evidence="1" type="ORF">DFQ04_3385</name>
</gene>
<dbReference type="EMBL" id="SNYF01000009">
    <property type="protein sequence ID" value="TDQ14791.1"/>
    <property type="molecule type" value="Genomic_DNA"/>
</dbReference>
<dbReference type="AlphaFoldDB" id="A0A4R6T2G1"/>
<name>A0A4R6T2G1_9BACT</name>
<keyword evidence="2" id="KW-1185">Reference proteome</keyword>
<dbReference type="PROSITE" id="PS51257">
    <property type="entry name" value="PROKAR_LIPOPROTEIN"/>
    <property type="match status" value="1"/>
</dbReference>
<dbReference type="RefSeq" id="WP_133557943.1">
    <property type="nucleotide sequence ID" value="NZ_SNYF01000009.1"/>
</dbReference>
<organism evidence="1 2">
    <name type="scientific">Algoriphagus boseongensis</name>
    <dbReference type="NCBI Taxonomy" id="1442587"/>
    <lineage>
        <taxon>Bacteria</taxon>
        <taxon>Pseudomonadati</taxon>
        <taxon>Bacteroidota</taxon>
        <taxon>Cytophagia</taxon>
        <taxon>Cytophagales</taxon>
        <taxon>Cyclobacteriaceae</taxon>
        <taxon>Algoriphagus</taxon>
    </lineage>
</organism>
<sequence>MKKISNLIVFILFACQGNKIQEIELQPLSDYENKSSESVIFAGISSMDFANNFFLMTEFDYDRYYLLSRDRNEILEFNDTSKVEFPKYPSFGRFYNNNIWLYSSEFKKVFQLFNQDIVNEVKVDSHTDLLNFDVDNERLIYSRVDFSGPPFVHVDLKTGEETFFGKYFDNMKDSFLNHYLLTSYSFIHGDNYIFVLPYNGMILKFDKSFALIDNVSVLDYPNFSQAKEFVNNYYQSKTNSLVSIVSDCKIINNKLYMLVYERNPNFSLNPRTVLVFDLNNKINLEKVIKIGGEDDYFTKFCKYEKNVFAFFEYQTSSLKFFEFPYD</sequence>
<comment type="caution">
    <text evidence="1">The sequence shown here is derived from an EMBL/GenBank/DDBJ whole genome shotgun (WGS) entry which is preliminary data.</text>
</comment>
<protein>
    <submittedName>
        <fullName evidence="1">Uncharacterized protein</fullName>
    </submittedName>
</protein>